<dbReference type="EMBL" id="CP001739">
    <property type="protein sequence ID" value="ACZ09326.1"/>
    <property type="molecule type" value="Genomic_DNA"/>
</dbReference>
<evidence type="ECO:0000256" key="3">
    <source>
        <dbReference type="ARBA" id="ARBA00011901"/>
    </source>
</evidence>
<name>D1ALI3_SEBTE</name>
<proteinExistence type="inferred from homology"/>
<accession>D1ALI3</accession>
<dbReference type="InterPro" id="IPR036366">
    <property type="entry name" value="PGBDSf"/>
</dbReference>
<dbReference type="GO" id="GO:0071555">
    <property type="term" value="P:cell wall organization"/>
    <property type="evidence" value="ECO:0007669"/>
    <property type="project" value="UniProtKB-KW"/>
</dbReference>
<dbReference type="Pfam" id="PF01510">
    <property type="entry name" value="Amidase_2"/>
    <property type="match status" value="1"/>
</dbReference>
<dbReference type="Gene3D" id="3.40.80.10">
    <property type="entry name" value="Peptidoglycan recognition protein-like"/>
    <property type="match status" value="1"/>
</dbReference>
<feature type="domain" description="N-acetylmuramoyl-L-alanine amidase" evidence="6">
    <location>
        <begin position="38"/>
        <end position="179"/>
    </location>
</feature>
<dbReference type="STRING" id="526218.Sterm_2473"/>
<keyword evidence="4 7" id="KW-0378">Hydrolase</keyword>
<dbReference type="InterPro" id="IPR036505">
    <property type="entry name" value="Amidase/PGRP_sf"/>
</dbReference>
<evidence type="ECO:0000256" key="1">
    <source>
        <dbReference type="ARBA" id="ARBA00001561"/>
    </source>
</evidence>
<dbReference type="GO" id="GO:0008745">
    <property type="term" value="F:N-acetylmuramoyl-L-alanine amidase activity"/>
    <property type="evidence" value="ECO:0007669"/>
    <property type="project" value="UniProtKB-EC"/>
</dbReference>
<keyword evidence="8" id="KW-1185">Reference proteome</keyword>
<dbReference type="eggNOG" id="COG3023">
    <property type="taxonomic scope" value="Bacteria"/>
</dbReference>
<protein>
    <recommendedName>
        <fullName evidence="3">N-acetylmuramoyl-L-alanine amidase</fullName>
        <ecNumber evidence="3">3.5.1.28</ecNumber>
    </recommendedName>
</protein>
<dbReference type="SUPFAM" id="SSF47090">
    <property type="entry name" value="PGBD-like"/>
    <property type="match status" value="1"/>
</dbReference>
<organism evidence="7 8">
    <name type="scientific">Sebaldella termitidis (strain ATCC 33386 / NCTC 11300)</name>
    <dbReference type="NCBI Taxonomy" id="526218"/>
    <lineage>
        <taxon>Bacteria</taxon>
        <taxon>Fusobacteriati</taxon>
        <taxon>Fusobacteriota</taxon>
        <taxon>Fusobacteriia</taxon>
        <taxon>Fusobacteriales</taxon>
        <taxon>Leptotrichiaceae</taxon>
        <taxon>Sebaldella</taxon>
    </lineage>
</organism>
<dbReference type="SUPFAM" id="SSF55846">
    <property type="entry name" value="N-acetylmuramoyl-L-alanine amidase-like"/>
    <property type="match status" value="1"/>
</dbReference>
<dbReference type="GO" id="GO:0009254">
    <property type="term" value="P:peptidoglycan turnover"/>
    <property type="evidence" value="ECO:0007669"/>
    <property type="project" value="TreeGrafter"/>
</dbReference>
<evidence type="ECO:0000259" key="6">
    <source>
        <dbReference type="SMART" id="SM00644"/>
    </source>
</evidence>
<dbReference type="InterPro" id="IPR002477">
    <property type="entry name" value="Peptidoglycan-bd-like"/>
</dbReference>
<dbReference type="PANTHER" id="PTHR30417:SF1">
    <property type="entry name" value="N-ACETYLMURAMOYL-L-ALANINE AMIDASE AMID"/>
    <property type="match status" value="1"/>
</dbReference>
<reference evidence="8" key="1">
    <citation type="submission" date="2009-09" db="EMBL/GenBank/DDBJ databases">
        <title>The complete chromosome of Sebaldella termitidis ATCC 33386.</title>
        <authorList>
            <consortium name="US DOE Joint Genome Institute (JGI-PGF)"/>
            <person name="Lucas S."/>
            <person name="Copeland A."/>
            <person name="Lapidus A."/>
            <person name="Glavina del Rio T."/>
            <person name="Dalin E."/>
            <person name="Tice H."/>
            <person name="Bruce D."/>
            <person name="Goodwin L."/>
            <person name="Pitluck S."/>
            <person name="Kyrpides N."/>
            <person name="Mavromatis K."/>
            <person name="Ivanova N."/>
            <person name="Mikhailova N."/>
            <person name="Sims D."/>
            <person name="Meincke L."/>
            <person name="Brettin T."/>
            <person name="Detter J.C."/>
            <person name="Han C."/>
            <person name="Larimer F."/>
            <person name="Land M."/>
            <person name="Hauser L."/>
            <person name="Markowitz V."/>
            <person name="Cheng J.F."/>
            <person name="Hugenholtz P."/>
            <person name="Woyke T."/>
            <person name="Wu D."/>
            <person name="Eisen J.A."/>
        </authorList>
    </citation>
    <scope>NUCLEOTIDE SEQUENCE [LARGE SCALE GENOMIC DNA]</scope>
    <source>
        <strain evidence="8">ATCC 33386 / NCTC 11300</strain>
    </source>
</reference>
<dbReference type="HOGENOM" id="CLU_049290_2_0_0"/>
<sequence length="276" mass="31615">MKKLVILFAVMSILAYSDTYKKENKTIRNSAGTVKIDGKTYNSVAQDRRVRFVILHYTAVDKDQSVNILTKQQVSSHYLVTDDSSDPVYNLVSEDNRSWHAGESSWGRLSNLNDSSVGIEIVNMGYTGTNGEMSFYPFTDDQIKKVAVLLKDIIARYNLEPTSILGHSDIAPQRKQDPGPLFPWEELYKDYQIGMWYDEDAKSSFMTSYSTLTTPFEVQTQLEKFGYKVDKTGQYDKQTTNVIRAFQFHFRPAKYDGIMDSETYAILLALNTKYKK</sequence>
<dbReference type="RefSeq" id="WP_012861920.1">
    <property type="nucleotide sequence ID" value="NC_013517.1"/>
</dbReference>
<dbReference type="PANTHER" id="PTHR30417">
    <property type="entry name" value="N-ACETYLMURAMOYL-L-ALANINE AMIDASE AMID"/>
    <property type="match status" value="1"/>
</dbReference>
<evidence type="ECO:0000313" key="8">
    <source>
        <dbReference type="Proteomes" id="UP000000845"/>
    </source>
</evidence>
<evidence type="ECO:0000256" key="5">
    <source>
        <dbReference type="ARBA" id="ARBA00023316"/>
    </source>
</evidence>
<reference evidence="7 8" key="2">
    <citation type="journal article" date="2010" name="Stand. Genomic Sci.">
        <title>Complete genome sequence of Sebaldella termitidis type strain (NCTC 11300).</title>
        <authorList>
            <person name="Harmon-Smith M."/>
            <person name="Celia L."/>
            <person name="Chertkov O."/>
            <person name="Lapidus A."/>
            <person name="Copeland A."/>
            <person name="Glavina Del Rio T."/>
            <person name="Nolan M."/>
            <person name="Lucas S."/>
            <person name="Tice H."/>
            <person name="Cheng J.F."/>
            <person name="Han C."/>
            <person name="Detter J.C."/>
            <person name="Bruce D."/>
            <person name="Goodwin L."/>
            <person name="Pitluck S."/>
            <person name="Pati A."/>
            <person name="Liolios K."/>
            <person name="Ivanova N."/>
            <person name="Mavromatis K."/>
            <person name="Mikhailova N."/>
            <person name="Chen A."/>
            <person name="Palaniappan K."/>
            <person name="Land M."/>
            <person name="Hauser L."/>
            <person name="Chang Y.J."/>
            <person name="Jeffries C.D."/>
            <person name="Brettin T."/>
            <person name="Goker M."/>
            <person name="Beck B."/>
            <person name="Bristow J."/>
            <person name="Eisen J.A."/>
            <person name="Markowitz V."/>
            <person name="Hugenholtz P."/>
            <person name="Kyrpides N.C."/>
            <person name="Klenk H.P."/>
            <person name="Chen F."/>
        </authorList>
    </citation>
    <scope>NUCLEOTIDE SEQUENCE [LARGE SCALE GENOMIC DNA]</scope>
    <source>
        <strain evidence="8">ATCC 33386 / NCTC 11300</strain>
    </source>
</reference>
<dbReference type="SMART" id="SM00644">
    <property type="entry name" value="Ami_2"/>
    <property type="match status" value="1"/>
</dbReference>
<comment type="catalytic activity">
    <reaction evidence="1">
        <text>Hydrolyzes the link between N-acetylmuramoyl residues and L-amino acid residues in certain cell-wall glycopeptides.</text>
        <dbReference type="EC" id="3.5.1.28"/>
    </reaction>
</comment>
<dbReference type="FunFam" id="3.40.80.10:FF:000003">
    <property type="entry name" value="N-acetylmuramoyl-L-alanine amidase"/>
    <property type="match status" value="1"/>
</dbReference>
<dbReference type="Pfam" id="PF01471">
    <property type="entry name" value="PG_binding_1"/>
    <property type="match status" value="1"/>
</dbReference>
<dbReference type="GO" id="GO:0009253">
    <property type="term" value="P:peptidoglycan catabolic process"/>
    <property type="evidence" value="ECO:0007669"/>
    <property type="project" value="InterPro"/>
</dbReference>
<dbReference type="Proteomes" id="UP000000845">
    <property type="component" value="Chromosome"/>
</dbReference>
<dbReference type="InterPro" id="IPR051206">
    <property type="entry name" value="NAMLAA_amidase_2"/>
</dbReference>
<dbReference type="InterPro" id="IPR002502">
    <property type="entry name" value="Amidase_domain"/>
</dbReference>
<dbReference type="KEGG" id="str:Sterm_2473"/>
<evidence type="ECO:0000256" key="4">
    <source>
        <dbReference type="ARBA" id="ARBA00022801"/>
    </source>
</evidence>
<comment type="similarity">
    <text evidence="2">Belongs to the N-acetylmuramoyl-L-alanine amidase 2 family.</text>
</comment>
<dbReference type="GO" id="GO:0019867">
    <property type="term" value="C:outer membrane"/>
    <property type="evidence" value="ECO:0007669"/>
    <property type="project" value="TreeGrafter"/>
</dbReference>
<dbReference type="EC" id="3.5.1.28" evidence="3"/>
<dbReference type="Gene3D" id="1.10.101.10">
    <property type="entry name" value="PGBD-like superfamily/PGBD"/>
    <property type="match status" value="1"/>
</dbReference>
<keyword evidence="5" id="KW-0961">Cell wall biogenesis/degradation</keyword>
<evidence type="ECO:0000256" key="2">
    <source>
        <dbReference type="ARBA" id="ARBA00007553"/>
    </source>
</evidence>
<evidence type="ECO:0000313" key="7">
    <source>
        <dbReference type="EMBL" id="ACZ09326.1"/>
    </source>
</evidence>
<dbReference type="AlphaFoldDB" id="D1ALI3"/>
<dbReference type="InterPro" id="IPR036365">
    <property type="entry name" value="PGBD-like_sf"/>
</dbReference>
<dbReference type="CDD" id="cd06583">
    <property type="entry name" value="PGRP"/>
    <property type="match status" value="1"/>
</dbReference>
<gene>
    <name evidence="7" type="ordered locus">Sterm_2473</name>
</gene>